<dbReference type="RefSeq" id="WP_139602965.1">
    <property type="nucleotide sequence ID" value="NZ_VDCQ01000018.1"/>
</dbReference>
<dbReference type="Gene3D" id="3.40.50.1110">
    <property type="entry name" value="SGNH hydrolase"/>
    <property type="match status" value="1"/>
</dbReference>
<evidence type="ECO:0000313" key="3">
    <source>
        <dbReference type="Proteomes" id="UP000307943"/>
    </source>
</evidence>
<evidence type="ECO:0000259" key="1">
    <source>
        <dbReference type="Pfam" id="PF13472"/>
    </source>
</evidence>
<dbReference type="OrthoDB" id="2537733at2"/>
<dbReference type="PANTHER" id="PTHR14209">
    <property type="entry name" value="ISOAMYL ACETATE-HYDROLYZING ESTERASE 1"/>
    <property type="match status" value="1"/>
</dbReference>
<keyword evidence="3" id="KW-1185">Reference proteome</keyword>
<name>A0A5C4T8R6_9BACL</name>
<evidence type="ECO:0000313" key="2">
    <source>
        <dbReference type="EMBL" id="TNJ65468.1"/>
    </source>
</evidence>
<sequence length="379" mass="42030">MAIEPVIGSDGIPVRDPLYTFNDAWTEWLAGGKFPVAFFGDSTVDGSNTTDWVRNTPGADNVSPNAFSRILEGLLRQATNNSVLRIYNAGFSGQTAKWAVTVLEEEFGETSAYRDVKMVGIGFGINDRLGYPNEKAYRDGFKNAVKHMIGWCCSKGIQPFLLTTQAVVEPGVLTQYADAYPMRTGEHIHSVANEVKRELAAQYGLQLIDLNKFTELFLQYSSIPLGRIISDKLHFGDIGHKAEAEFIFSQLSPRTIVADSYTKIDYSSQKVFDSVPEDWLTMPDSPTADGFKVYVDYTKDDAADKKLMSAWVFVGSRTRLTLKAYKSEETANTYVLVNGILQALTGAETIVGRLEFGLYKLEAFSGESARADFRGFILE</sequence>
<organism evidence="2 3">
    <name type="scientific">Paenibacillus hemerocallicola</name>
    <dbReference type="NCBI Taxonomy" id="1172614"/>
    <lineage>
        <taxon>Bacteria</taxon>
        <taxon>Bacillati</taxon>
        <taxon>Bacillota</taxon>
        <taxon>Bacilli</taxon>
        <taxon>Bacillales</taxon>
        <taxon>Paenibacillaceae</taxon>
        <taxon>Paenibacillus</taxon>
    </lineage>
</organism>
<dbReference type="InterPro" id="IPR045136">
    <property type="entry name" value="Iah1-like"/>
</dbReference>
<dbReference type="EMBL" id="VDCQ01000018">
    <property type="protein sequence ID" value="TNJ65468.1"/>
    <property type="molecule type" value="Genomic_DNA"/>
</dbReference>
<dbReference type="PANTHER" id="PTHR14209:SF19">
    <property type="entry name" value="ISOAMYL ACETATE-HYDROLYZING ESTERASE 1 HOMOLOG"/>
    <property type="match status" value="1"/>
</dbReference>
<dbReference type="Proteomes" id="UP000307943">
    <property type="component" value="Unassembled WGS sequence"/>
</dbReference>
<dbReference type="AlphaFoldDB" id="A0A5C4T8R6"/>
<dbReference type="InterPro" id="IPR036514">
    <property type="entry name" value="SGNH_hydro_sf"/>
</dbReference>
<dbReference type="InterPro" id="IPR013830">
    <property type="entry name" value="SGNH_hydro"/>
</dbReference>
<gene>
    <name evidence="2" type="ORF">FE784_14705</name>
</gene>
<dbReference type="SUPFAM" id="SSF52266">
    <property type="entry name" value="SGNH hydrolase"/>
    <property type="match status" value="1"/>
</dbReference>
<feature type="domain" description="SGNH hydrolase-type esterase" evidence="1">
    <location>
        <begin position="38"/>
        <end position="242"/>
    </location>
</feature>
<protein>
    <recommendedName>
        <fullName evidence="1">SGNH hydrolase-type esterase domain-containing protein</fullName>
    </recommendedName>
</protein>
<proteinExistence type="predicted"/>
<accession>A0A5C4T8R6</accession>
<reference evidence="2 3" key="1">
    <citation type="submission" date="2019-05" db="EMBL/GenBank/DDBJ databases">
        <title>We sequenced the genome of Paenibacillus hemerocallicola KCTC 33185 for further insight into its adaptation and study the phylogeny of Paenibacillus.</title>
        <authorList>
            <person name="Narsing Rao M.P."/>
        </authorList>
    </citation>
    <scope>NUCLEOTIDE SEQUENCE [LARGE SCALE GENOMIC DNA]</scope>
    <source>
        <strain evidence="2 3">KCTC 33185</strain>
    </source>
</reference>
<comment type="caution">
    <text evidence="2">The sequence shown here is derived from an EMBL/GenBank/DDBJ whole genome shotgun (WGS) entry which is preliminary data.</text>
</comment>
<dbReference type="Pfam" id="PF13472">
    <property type="entry name" value="Lipase_GDSL_2"/>
    <property type="match status" value="1"/>
</dbReference>